<feature type="transmembrane region" description="Helical" evidence="1">
    <location>
        <begin position="63"/>
        <end position="82"/>
    </location>
</feature>
<dbReference type="InterPro" id="IPR012867">
    <property type="entry name" value="DUF1648"/>
</dbReference>
<evidence type="ECO:0000313" key="3">
    <source>
        <dbReference type="EMBL" id="KRT95609.1"/>
    </source>
</evidence>
<keyword evidence="1" id="KW-0812">Transmembrane</keyword>
<organism evidence="3 5">
    <name type="scientific">Bacillus glycinifermentans</name>
    <dbReference type="NCBI Taxonomy" id="1664069"/>
    <lineage>
        <taxon>Bacteria</taxon>
        <taxon>Bacillati</taxon>
        <taxon>Bacillota</taxon>
        <taxon>Bacilli</taxon>
        <taxon>Bacillales</taxon>
        <taxon>Bacillaceae</taxon>
        <taxon>Bacillus</taxon>
    </lineage>
</organism>
<comment type="caution">
    <text evidence="3">The sequence shown here is derived from an EMBL/GenBank/DDBJ whole genome shotgun (WGS) entry which is preliminary data.</text>
</comment>
<evidence type="ECO:0000259" key="2">
    <source>
        <dbReference type="Pfam" id="PF07853"/>
    </source>
</evidence>
<dbReference type="AlphaFoldDB" id="A0A0J6E7Z6"/>
<dbReference type="Proteomes" id="UP001341297">
    <property type="component" value="Unassembled WGS sequence"/>
</dbReference>
<feature type="domain" description="DUF1648" evidence="2">
    <location>
        <begin position="31"/>
        <end position="72"/>
    </location>
</feature>
<evidence type="ECO:0000313" key="5">
    <source>
        <dbReference type="Proteomes" id="UP000036168"/>
    </source>
</evidence>
<accession>A0A0J6HUZ2</accession>
<feature type="transmembrane region" description="Helical" evidence="1">
    <location>
        <begin position="143"/>
        <end position="161"/>
    </location>
</feature>
<proteinExistence type="predicted"/>
<dbReference type="EMBL" id="LECW02000001">
    <property type="protein sequence ID" value="KRT95609.1"/>
    <property type="molecule type" value="Genomic_DNA"/>
</dbReference>
<keyword evidence="1" id="KW-1133">Transmembrane helix</keyword>
<gene>
    <name evidence="3" type="ORF">AB447_200405</name>
    <name evidence="4" type="ORF">P8828_06560</name>
</gene>
<dbReference type="EMBL" id="JARRTL010000007">
    <property type="protein sequence ID" value="MEC0484512.1"/>
    <property type="molecule type" value="Genomic_DNA"/>
</dbReference>
<evidence type="ECO:0000313" key="6">
    <source>
        <dbReference type="Proteomes" id="UP001341297"/>
    </source>
</evidence>
<evidence type="ECO:0000256" key="1">
    <source>
        <dbReference type="SAM" id="Phobius"/>
    </source>
</evidence>
<dbReference type="Proteomes" id="UP000036168">
    <property type="component" value="Unassembled WGS sequence"/>
</dbReference>
<feature type="transmembrane region" description="Helical" evidence="1">
    <location>
        <begin position="20"/>
        <end position="39"/>
    </location>
</feature>
<dbReference type="OrthoDB" id="9808690at2"/>
<accession>A0A0J6E7Z6</accession>
<evidence type="ECO:0000313" key="4">
    <source>
        <dbReference type="EMBL" id="MEC0484512.1"/>
    </source>
</evidence>
<reference evidence="3 5" key="1">
    <citation type="journal article" date="2015" name="Int. J. Syst. Evol. Microbiol.">
        <title>Bacillus glycinifermentans sp. nov., isolated from fermented soybean paste.</title>
        <authorList>
            <person name="Kim S.J."/>
            <person name="Dunlap C.A."/>
            <person name="Kwon S.W."/>
            <person name="Rooney A.P."/>
        </authorList>
    </citation>
    <scope>NUCLEOTIDE SEQUENCE [LARGE SCALE GENOMIC DNA]</scope>
    <source>
        <strain evidence="3 5">GO-13</strain>
    </source>
</reference>
<sequence length="167" mass="18929">MSHSPGQKANIPKTVSEKIWDVLGCLCYAGSIVFLFSIWSKLPEEVPVHYGVLGEADRWGSKWELIILPGIGMFILLLMTLLEKHPEIHNYPKRLNEANAERFYLHSRKLINQLKNVCIIIFSFILLESVSIALGWGSGFGKWFLPIALFAVGFLIASSMIKRKKIQ</sequence>
<reference evidence="4 6" key="3">
    <citation type="submission" date="2023-03" db="EMBL/GenBank/DDBJ databases">
        <title>Agriculturally important microbes genome sequencing.</title>
        <authorList>
            <person name="Dunlap C."/>
        </authorList>
    </citation>
    <scope>NUCLEOTIDE SEQUENCE [LARGE SCALE GENOMIC DNA]</scope>
    <source>
        <strain evidence="4 6">CBP-3203</strain>
    </source>
</reference>
<protein>
    <submittedName>
        <fullName evidence="4">DUF1648 domain-containing protein</fullName>
    </submittedName>
</protein>
<dbReference type="STRING" id="1664069.BGLY_0244"/>
<dbReference type="PATRIC" id="fig|1664069.3.peg.5460"/>
<dbReference type="RefSeq" id="WP_048355763.1">
    <property type="nucleotide sequence ID" value="NZ_CP023481.1"/>
</dbReference>
<name>A0A0J6E7Z6_9BACI</name>
<reference evidence="3" key="2">
    <citation type="submission" date="2015-10" db="EMBL/GenBank/DDBJ databases">
        <authorList>
            <person name="Gilbert D.G."/>
        </authorList>
    </citation>
    <scope>NUCLEOTIDE SEQUENCE</scope>
    <source>
        <strain evidence="3">GO-13</strain>
    </source>
</reference>
<keyword evidence="1" id="KW-0472">Membrane</keyword>
<keyword evidence="6" id="KW-1185">Reference proteome</keyword>
<feature type="transmembrane region" description="Helical" evidence="1">
    <location>
        <begin position="117"/>
        <end position="137"/>
    </location>
</feature>
<dbReference type="Pfam" id="PF07853">
    <property type="entry name" value="DUF1648"/>
    <property type="match status" value="1"/>
</dbReference>